<evidence type="ECO:0000256" key="1">
    <source>
        <dbReference type="SAM" id="Coils"/>
    </source>
</evidence>
<evidence type="ECO:0000313" key="5">
    <source>
        <dbReference type="EMBL" id="CAD8058207.1"/>
    </source>
</evidence>
<gene>
    <name evidence="5" type="ORF">PPRIM_AZ9-3.1.T0270099</name>
</gene>
<feature type="transmembrane region" description="Helical" evidence="3">
    <location>
        <begin position="575"/>
        <end position="601"/>
    </location>
</feature>
<feature type="domain" description="EF-hand" evidence="4">
    <location>
        <begin position="3610"/>
        <end position="3645"/>
    </location>
</feature>
<dbReference type="EMBL" id="CAJJDM010000026">
    <property type="protein sequence ID" value="CAD8058207.1"/>
    <property type="molecule type" value="Genomic_DNA"/>
</dbReference>
<dbReference type="InterPro" id="IPR002048">
    <property type="entry name" value="EF_hand_dom"/>
</dbReference>
<keyword evidence="1" id="KW-0175">Coiled coil</keyword>
<keyword evidence="3" id="KW-1133">Transmembrane helix</keyword>
<keyword evidence="3" id="KW-0472">Membrane</keyword>
<proteinExistence type="predicted"/>
<feature type="transmembrane region" description="Helical" evidence="3">
    <location>
        <begin position="3700"/>
        <end position="3721"/>
    </location>
</feature>
<feature type="coiled-coil region" evidence="1">
    <location>
        <begin position="3476"/>
        <end position="3503"/>
    </location>
</feature>
<keyword evidence="6" id="KW-1185">Reference proteome</keyword>
<comment type="caution">
    <text evidence="5">The sequence shown here is derived from an EMBL/GenBank/DDBJ whole genome shotgun (WGS) entry which is preliminary data.</text>
</comment>
<evidence type="ECO:0000256" key="3">
    <source>
        <dbReference type="SAM" id="Phobius"/>
    </source>
</evidence>
<organism evidence="5 6">
    <name type="scientific">Paramecium primaurelia</name>
    <dbReference type="NCBI Taxonomy" id="5886"/>
    <lineage>
        <taxon>Eukaryota</taxon>
        <taxon>Sar</taxon>
        <taxon>Alveolata</taxon>
        <taxon>Ciliophora</taxon>
        <taxon>Intramacronucleata</taxon>
        <taxon>Oligohymenophorea</taxon>
        <taxon>Peniculida</taxon>
        <taxon>Parameciidae</taxon>
        <taxon>Paramecium</taxon>
    </lineage>
</organism>
<evidence type="ECO:0000259" key="4">
    <source>
        <dbReference type="PROSITE" id="PS50222"/>
    </source>
</evidence>
<protein>
    <recommendedName>
        <fullName evidence="4">EF-hand domain-containing protein</fullName>
    </recommendedName>
</protein>
<feature type="transmembrane region" description="Helical" evidence="3">
    <location>
        <begin position="3727"/>
        <end position="3748"/>
    </location>
</feature>
<dbReference type="PROSITE" id="PS50222">
    <property type="entry name" value="EF_HAND_2"/>
    <property type="match status" value="1"/>
</dbReference>
<feature type="transmembrane region" description="Helical" evidence="3">
    <location>
        <begin position="961"/>
        <end position="983"/>
    </location>
</feature>
<feature type="transmembrane region" description="Helical" evidence="3">
    <location>
        <begin position="1020"/>
        <end position="1039"/>
    </location>
</feature>
<feature type="region of interest" description="Disordered" evidence="2">
    <location>
        <begin position="1"/>
        <end position="29"/>
    </location>
</feature>
<name>A0A8S1KTM3_PARPR</name>
<feature type="transmembrane region" description="Helical" evidence="3">
    <location>
        <begin position="114"/>
        <end position="134"/>
    </location>
</feature>
<dbReference type="GO" id="GO:0005509">
    <property type="term" value="F:calcium ion binding"/>
    <property type="evidence" value="ECO:0007669"/>
    <property type="project" value="InterPro"/>
</dbReference>
<evidence type="ECO:0000256" key="2">
    <source>
        <dbReference type="SAM" id="MobiDB-lite"/>
    </source>
</evidence>
<keyword evidence="3" id="KW-0812">Transmembrane</keyword>
<feature type="transmembrane region" description="Helical" evidence="3">
    <location>
        <begin position="1075"/>
        <end position="1098"/>
    </location>
</feature>
<accession>A0A8S1KTM3</accession>
<reference evidence="5" key="1">
    <citation type="submission" date="2021-01" db="EMBL/GenBank/DDBJ databases">
        <authorList>
            <consortium name="Genoscope - CEA"/>
            <person name="William W."/>
        </authorList>
    </citation>
    <scope>NUCLEOTIDE SEQUENCE</scope>
</reference>
<dbReference type="Proteomes" id="UP000688137">
    <property type="component" value="Unassembled WGS sequence"/>
</dbReference>
<evidence type="ECO:0000313" key="6">
    <source>
        <dbReference type="Proteomes" id="UP000688137"/>
    </source>
</evidence>
<sequence>MITKEQKWTPIQSSKVYPGFEGEEQQNLHSQELSIRREEEMGNEQTIIDSYDNKSDDQKIKEKLQGRKEKINQWMVQFQQQKSSENTSSEKYKNERRLESLYSGMILLRRLTRIILQFLFIAIVVGLFALGYFVTVKNSTWSADIETPNIDIFVGNCFVNVSQSDDYLQFSFKAKGSLMNQVNKSDEFRIKGEILDTGVANLTFYDPFTDLTTCIIDLKLPKNIENLNILCKFESECVMAFGLEELVVNTQINATSEPKARMQINIRNIQTNNFIFESESSGNLFLNHFLIPQAYIKLLSGDIIVQSTKSYYLNYSTQSQAVCAAGYTVLNSDEQFCYQGPNEKDSNKQTCEGLIGICEEESCDLEQNIRIIGNSSTIYANILQDIGKPLIETINYFEWISFDSEEINFNQESLLKIQKFMNKSGSADIAVRLDVGGHYLLQHTYSTYWTFFSNPSYAAFQPWWLSAFSGTFLNPQFQHLQVSLEIGFCPWNPALNARQTLKIQELIQRTFNTTYGQAIFIEKDNFIKQNETLNEDLTYPGFEPLYKKERGKFENWSTLENFANNVVYQPLEYNMFFLAAIGLSLLSSLIFALVCLFLLIVSLQGLETYVLETSSQFQNYSNTTNQTKKDQLSEIAKKMIRKLDQLASKKDPPILLGVLSYIFYVFSQQQFKSAPKMFCKILFKKSNKKQTEQYYQRTLDKSFLRIDEEEVKEQYEQFCYLNKLTIEPLTQQEQLLEQYGFQFAEKDDVLILSKIKLNPNAKSYQELSDEEKTSGNSLELFMATQCLLTGIPADIIPSDKLEKAYIKFCGKTLRVEQFNVKDLSNDYGLLISDIKAFELRKVKTTTQQRQSWYVRVLGKCTHYLPFVEDYYIEQPVFLLRRNVEINKFQQNPIQSITSKLQNTSSFYYNQFFMFIQSLVFNYKTRLFNREYTYREDHEQNILMDYFDAIYMNGWILSDLSVVLGNFLVTAITIIPLLYFIVIINTSYSPFSIYDPKNLIFINDALIRPWTIADYLDILDFWVLVLGALLGYYALSAFMFQTFKYLFSYFPDEVGYMWEFKFYQNKIMKYYNWFQWIQFLILAFSVFFYFGLIIVWLILGSIINPNFYLVYSSSALSLVAFIAAQIQQIKATYEYACNEIKKMIHDIYLRTFSQLAGTIIKEVQKLSDLSTSIINSTNMDQAKIMAENLGFGEELNELCILTQGMLDNAGSIDLNQDQINFKHIKDKFIQKACEKFIKIAKDQFDVSEIIAEQLVKANFVKFDEIIDPLANQIQIQSENKIPAGIVKWIYQTSVKLNRVYSKKTPEEQRKELQIHLPIISVYLLDAIIDGIMIKTQIEDKGASQQALKSVMLSLFNLMMDSTPKNILIQVKKLFENIKDFVAISPIPLQALEMIFDYAQSLNENINIEESKQELIKQLLQLFNIDQDIAAVYQLLYSKQQSLYIEKDIQLTPTEQAGVINRLCDKYFLKDMDQILKTKFEIFTLFAMKFLKNDKPPLSDLVKLFAQINPGQDEENEEYFEKLLEQNYGLLNVGFSTLQLCTKNWKQELPINIQGKSLELVFDVLYVSSRFLWSSSIIDKNNSDNEPIQNQDGSWTDQIFAKPALQILQRKDKLVNRDIIELISLAFQIPENAVIGLILILRNEIQNTIFHDAIYYELIKITSKQIDSKVSEVKFIFELLSITNFEEILSFLCSNDVVYKPLIEKLLDIIFSSKGMFRVFNGFLVIERILDKSLKFEDSKEKIYLAMAKLKLFGTAFYNKMNKEPKFKDQINKIWDNDPKLQIEVNEQSDENEDQLVNYYKNEKITFFTFLKKSQRDEKSNKQSKTNFLAELSNQIHLKLEYLYMILEQQQSILSNNTLNSPLLNGLKVEPFKNLLVLVTFKDAASVSKALKYFINFNPKSYESIDLKKVQIELQKIIDVEQNIGSFQFPNTIPYQFQKLQNLYVNQIFQTKQPINLSLYNDLFNFIKYEIDRIKLDYDRRKQQKILFEPVVKHQQLDQIQISNLQDLIHFSENFVKMMFNRNSTIRDQAIKDVLQLLYPKPEIKQLQKVYPQQISNLQNFISGMMDKNYENVLSFLIQYCDFIQEVQFRKFFKKVLSIVRGFVTLDAIQENDDQTKKLILATQQLKYFISSDLDCFMDLLQIYFDSVLKGDKHNQTAIQGFFSLMTTKPDFDILVKIFRFEEEAIKFAQFLVSAIFSEQKSKILQDPKINDLIENKFGIKDVSPLIDLSDILESSTMDSKPLIIKLRIEQNPTASKLFKVIFAFKRQLVKGESWKQLQDNYNTLADQRLEIFKQDKENKKNQGQQTDIGLPDVLEVLHFFSHPRPTNFLYLLNRIQLLDQQEPAAIFTAAIAGIGKYDKFDQYKNKQPEQIRNRSDVLQKLSQKSVDKALLYIVQTSDQDIQEAFSLLQVATGINPLLVSAIFNENYNSNTCLQQLLQSESTNNQKVIKEFMEKFNSFGYDAITLIKIIEFETLKNSQHEKLTPEIMNRILISINLNLNQFNIIENFLKEQAKGKVQYYFPLSSLVLIYSLKQMRQIKKTKDKPIAQYIKGQYCINMAFTVFERYLYFYDNKNLINLNKPALVKLLSLGIFDTTKLRASDQQIDYVKLEGILYPGISDPLLQIRDKKYNYTTQTSDSLGELSKNFNDQYDEYCKIFYRILPEYNEEVVNRPEFENYNEFWTALFKENSNKNIPAIPMIYINSQSQINNQKDYFEEIGKSLTKDQSKQQHQQKSPEQQKMELQYILISKLIQLNISQYGYIRSKYWDKSIELIKKQIFKQSEIEVLESDQSSEQLQQIMIQLMQYYAGQYTVSQNETINKEKQQQQNQPKETSLQLLQGIMGAGQKYRIQPKFRGIKSNLPINLNHLIDILLGLNLNETERKELKPLVDLFYNPKVMDTDFITKTWGNDQQIMDAVMLMLVRVELENSKASGKFSELATKVPVSYLYYSLGDQYENLNQEILDKYYKNSEKLNLGIDELIQNCNEIQPIIKQPLKLMIRCFLGDVEAWYSLIAFNREQKRVETDLLSESMTRTFIIELLLQFKNFGFRSPQIKKQIIQSQTFQQLLKSQMNINLIKILETAIMNTFLKQNQIIPQLSLQKIIQYLNFVFEGKTEVLTDSQNSGFIEILIKVFKIDKQQQSQLVYVIQFIFQLLFKGDKSNANFALFESQIQVLQDEKNQSAWEFTKAIIEVDHSKNINVLISKAYQILQRHNLEGFQKYPNLLVSLSSISYLSYYPNSNIDQIAIMNVLLYPIIWLGSTIQEIKEPITQFTEFSKNYIQQTSSKDFEFLLNNFYEFSNQDNSSQYTITEQNLSFYQKALMAWCQQNKESDLNSFVNFIKNEVFEIQGLPNPQQVLILTLIQLLHNIKIHEDPEQNILKLFIREITKVKTLEEQKDVIEATIIMFSGLSDPKDIKGDKFFKAISTLLSNYKDIGEIIKMIIQFYQTEDISKLKELPQQIQTGCFNNQELYKNKFDNIPLAQLFLIASNAQKMIKQMEDQKEINEKELLIAIKPVLEPMFGKNQEKDLQTLIKCIEAIIAIKQKKFNEVTSEFFQVMRISQSNSKLLISLMKDFQVGLESPQQLIKEKMASLINPSTVRTMQYMNSVMSKLNDNRELQYEDMFRVLDKNGQRSVKAIDVIEFLRRINIEITEHKFREVLVIIKKDQVNIQTCMIDFYEFKEIMQQISIQTMLLSLEYLGISKPLLIKGLIVLVLYLIIVLAFILIGVQAFAIPGTFAAIVNAILPMIGGLGLNKQAAEDKLKSLNLQVILELVKKAIKVIQSRRI</sequence>